<dbReference type="GO" id="GO:0005886">
    <property type="term" value="C:plasma membrane"/>
    <property type="evidence" value="ECO:0007669"/>
    <property type="project" value="TreeGrafter"/>
</dbReference>
<name>A0A0G4GY13_9ALVE</name>
<feature type="domain" description="Response regulatory" evidence="8">
    <location>
        <begin position="726"/>
        <end position="977"/>
    </location>
</feature>
<evidence type="ECO:0000256" key="4">
    <source>
        <dbReference type="ARBA" id="ARBA00022777"/>
    </source>
</evidence>
<evidence type="ECO:0000256" key="6">
    <source>
        <dbReference type="SAM" id="MobiDB-lite"/>
    </source>
</evidence>
<keyword evidence="7" id="KW-1133">Transmembrane helix</keyword>
<dbReference type="SMART" id="SM00387">
    <property type="entry name" value="HATPase_c"/>
    <property type="match status" value="1"/>
</dbReference>
<feature type="transmembrane region" description="Helical" evidence="7">
    <location>
        <begin position="60"/>
        <end position="77"/>
    </location>
</feature>
<dbReference type="InterPro" id="IPR036097">
    <property type="entry name" value="HisK_dim/P_sf"/>
</dbReference>
<dbReference type="Gene3D" id="1.10.287.130">
    <property type="match status" value="1"/>
</dbReference>
<evidence type="ECO:0000256" key="3">
    <source>
        <dbReference type="ARBA" id="ARBA00022679"/>
    </source>
</evidence>
<comment type="catalytic activity">
    <reaction evidence="1">
        <text>ATP + protein L-histidine = ADP + protein N-phospho-L-histidine.</text>
        <dbReference type="EC" id="2.7.13.3"/>
    </reaction>
</comment>
<keyword evidence="3" id="KW-0808">Transferase</keyword>
<feature type="transmembrane region" description="Helical" evidence="7">
    <location>
        <begin position="89"/>
        <end position="108"/>
    </location>
</feature>
<keyword evidence="4" id="KW-0418">Kinase</keyword>
<dbReference type="EC" id="2.7.13.3" evidence="2"/>
<keyword evidence="5" id="KW-0597">Phosphoprotein</keyword>
<feature type="region of interest" description="Disordered" evidence="6">
    <location>
        <begin position="394"/>
        <end position="434"/>
    </location>
</feature>
<keyword evidence="7" id="KW-0812">Transmembrane</keyword>
<evidence type="ECO:0000259" key="8">
    <source>
        <dbReference type="PROSITE" id="PS50110"/>
    </source>
</evidence>
<dbReference type="InterPro" id="IPR001789">
    <property type="entry name" value="Sig_transdc_resp-reg_receiver"/>
</dbReference>
<feature type="region of interest" description="Disordered" evidence="6">
    <location>
        <begin position="454"/>
        <end position="504"/>
    </location>
</feature>
<feature type="transmembrane region" description="Helical" evidence="7">
    <location>
        <begin position="34"/>
        <end position="54"/>
    </location>
</feature>
<keyword evidence="7" id="KW-0472">Membrane</keyword>
<evidence type="ECO:0000256" key="5">
    <source>
        <dbReference type="PROSITE-ProRule" id="PRU00169"/>
    </source>
</evidence>
<evidence type="ECO:0000313" key="9">
    <source>
        <dbReference type="EMBL" id="CEM36002.1"/>
    </source>
</evidence>
<evidence type="ECO:0000256" key="7">
    <source>
        <dbReference type="SAM" id="Phobius"/>
    </source>
</evidence>
<dbReference type="SMART" id="SM00448">
    <property type="entry name" value="REC"/>
    <property type="match status" value="1"/>
</dbReference>
<dbReference type="PANTHER" id="PTHR43047:SF66">
    <property type="entry name" value="HISKA"/>
    <property type="match status" value="1"/>
</dbReference>
<dbReference type="PANTHER" id="PTHR43047">
    <property type="entry name" value="TWO-COMPONENT HISTIDINE PROTEIN KINASE"/>
    <property type="match status" value="1"/>
</dbReference>
<dbReference type="PROSITE" id="PS50110">
    <property type="entry name" value="RESPONSE_REGULATORY"/>
    <property type="match status" value="1"/>
</dbReference>
<dbReference type="InterPro" id="IPR011006">
    <property type="entry name" value="CheY-like_superfamily"/>
</dbReference>
<reference evidence="9" key="1">
    <citation type="submission" date="2014-11" db="EMBL/GenBank/DDBJ databases">
        <authorList>
            <person name="Otto D Thomas"/>
            <person name="Naeem Raeece"/>
        </authorList>
    </citation>
    <scope>NUCLEOTIDE SEQUENCE</scope>
</reference>
<protein>
    <recommendedName>
        <fullName evidence="2">histidine kinase</fullName>
        <ecNumber evidence="2">2.7.13.3</ecNumber>
    </recommendedName>
</protein>
<dbReference type="InterPro" id="IPR003594">
    <property type="entry name" value="HATPase_dom"/>
</dbReference>
<dbReference type="SUPFAM" id="SSF47384">
    <property type="entry name" value="Homodimeric domain of signal transducing histidine kinase"/>
    <property type="match status" value="1"/>
</dbReference>
<dbReference type="SUPFAM" id="SSF52172">
    <property type="entry name" value="CheY-like"/>
    <property type="match status" value="1"/>
</dbReference>
<dbReference type="Gene3D" id="3.40.50.2300">
    <property type="match status" value="1"/>
</dbReference>
<dbReference type="AlphaFoldDB" id="A0A0G4GY13"/>
<evidence type="ECO:0000256" key="1">
    <source>
        <dbReference type="ARBA" id="ARBA00000085"/>
    </source>
</evidence>
<dbReference type="SUPFAM" id="SSF55874">
    <property type="entry name" value="ATPase domain of HSP90 chaperone/DNA topoisomerase II/histidine kinase"/>
    <property type="match status" value="1"/>
</dbReference>
<feature type="modified residue" description="4-aspartylphosphate" evidence="5">
    <location>
        <position position="777"/>
    </location>
</feature>
<dbReference type="PhylomeDB" id="A0A0G4GY13"/>
<gene>
    <name evidence="9" type="ORF">Cvel_23858</name>
</gene>
<feature type="compositionally biased region" description="Low complexity" evidence="6">
    <location>
        <begin position="858"/>
        <end position="867"/>
    </location>
</feature>
<evidence type="ECO:0000256" key="2">
    <source>
        <dbReference type="ARBA" id="ARBA00012438"/>
    </source>
</evidence>
<feature type="compositionally biased region" description="Basic and acidic residues" evidence="6">
    <location>
        <begin position="414"/>
        <end position="427"/>
    </location>
</feature>
<organism evidence="9">
    <name type="scientific">Chromera velia CCMP2878</name>
    <dbReference type="NCBI Taxonomy" id="1169474"/>
    <lineage>
        <taxon>Eukaryota</taxon>
        <taxon>Sar</taxon>
        <taxon>Alveolata</taxon>
        <taxon>Colpodellida</taxon>
        <taxon>Chromeraceae</taxon>
        <taxon>Chromera</taxon>
    </lineage>
</organism>
<dbReference type="GO" id="GO:0000155">
    <property type="term" value="F:phosphorelay sensor kinase activity"/>
    <property type="evidence" value="ECO:0007669"/>
    <property type="project" value="InterPro"/>
</dbReference>
<dbReference type="InterPro" id="IPR036890">
    <property type="entry name" value="HATPase_C_sf"/>
</dbReference>
<dbReference type="VEuPathDB" id="CryptoDB:Cvel_23858"/>
<feature type="region of interest" description="Disordered" evidence="6">
    <location>
        <begin position="843"/>
        <end position="894"/>
    </location>
</feature>
<dbReference type="Pfam" id="PF00072">
    <property type="entry name" value="Response_reg"/>
    <property type="match status" value="1"/>
</dbReference>
<proteinExistence type="predicted"/>
<feature type="compositionally biased region" description="Basic and acidic residues" evidence="6">
    <location>
        <begin position="492"/>
        <end position="504"/>
    </location>
</feature>
<accession>A0A0G4GY13</accession>
<dbReference type="GO" id="GO:0009927">
    <property type="term" value="F:histidine phosphotransfer kinase activity"/>
    <property type="evidence" value="ECO:0007669"/>
    <property type="project" value="TreeGrafter"/>
</dbReference>
<sequence length="982" mass="107319">MGKSDLPCEETSCDFRTKCFAKQTQYLSAGVRKWFSIVGAMFCICWALEIIPLAGLLVRSFYLVLLYLAISPTSIARKKMKVRQIEARSFVAMLATLLCGGFYQYSIQDVTEGIVLHRHGLFALWNKLLLIPIHFSDCHFWVLNVVDYLVWLSTRPDGLPLKMALPGGLALACIAAVQRHLVDCSLMAVFSEAQRRERAERAKQRFHSYIMHEMRNPLSGAALLLVEFRGILSDLAASAAGKVGALPESVKRETARLLILTGMLGGQFDKMRGVCDDVLQLEKLDKGGFSFVFSSQDIQLWVREVAEKQQLLMEGTDRNVKFVTRWEVEGEDVQRLLKSRPLGVADFTRLEQVIDNFVGNARKFTREGEICLDARLRAPSPTEHRQLKDLLAVSHRTDSDSHSDSASSQGGGGSDRDRELSPDREAGESPEGEIVAVTAGQWVDAMRELLVLDSDHGGGADSEAQAGSGPKTDPAQKDCSPAISKGKKRHPQQKEPSRESAADKELGLEGLQWVVFRLIVTDTGPGLSREDIGKSFVKAHGGGQIGAQSEGRGKGGQFYFQIFLPLVASSPEGRETDGIEQPSTQKIAATPFLQASDLTPALTPLSASPASSRSHDTPRRRRLAQKAYENFTFTVDSSPLAFAFQSQLDKEASALRMEGRNKEADDSLTVSVRRCTKGGTRELEMAARERRAELPSGFQVSEAGLSPPHLCSPSWSGQYQQQYTADVLVVDDDQFCLIAAEAAVRRMGYSVETAADGRDAVNLIVKQKKRYRLILMDNNMGGLDGPSATEAVVGHFAEEHARRMAGVSERSQKVLPSVHNITPSAKLQSPSRSLSSHAAELRLSSSCARPDNDNESVAATAAARAPADCSGPPLADRGWGPTEAPTLPEGPLASEANREPQIQILGPKEKAAAATAGESFEGRTQPFSQTLQVPFILGCTADTSAEVERRFLEAGAAGMMRKPVKVAQITEWLTRLRKQKKK</sequence>
<dbReference type="Gene3D" id="3.30.565.10">
    <property type="entry name" value="Histidine kinase-like ATPase, C-terminal domain"/>
    <property type="match status" value="1"/>
</dbReference>
<dbReference type="EMBL" id="CDMZ01001670">
    <property type="protein sequence ID" value="CEM36002.1"/>
    <property type="molecule type" value="Genomic_DNA"/>
</dbReference>